<dbReference type="InterPro" id="IPR008927">
    <property type="entry name" value="6-PGluconate_DH-like_C_sf"/>
</dbReference>
<sequence length="281" mass="28214">MTTLGVHAPGAMGVALARCLRAGGHEVLTTATGRSAATARRLADAGLDDAGSLDAVVAGAEVLVSVVPPGRAGEAAREIGTACGRTGARPLVVEANAVSPGTVAAIADDLPTDLVDAAISGPPPAPDAEQATRVFLSGARADEVAALTVPGVGWVALGAEPGAASAAKMCTASVRKGFTGLLAQALLTAGHHGVVDAVVEDLRLDFPAAGVRPAAVAATKAWRFVDEMTAIADTQAGAGLPRELFDAFARVYADLATSPYADHRPEDLPDGPDVGNLRPRR</sequence>
<dbReference type="Gene3D" id="1.10.1040.10">
    <property type="entry name" value="N-(1-d-carboxylethyl)-l-norvaline Dehydrogenase, domain 2"/>
    <property type="match status" value="1"/>
</dbReference>
<reference evidence="4 5" key="1">
    <citation type="submission" date="2024-03" db="EMBL/GenBank/DDBJ databases">
        <title>Actinomycetospora sp. OC33-EN08, a novel actinomycete isolated from wild orchid (Aerides multiflora).</title>
        <authorList>
            <person name="Suriyachadkun C."/>
        </authorList>
    </citation>
    <scope>NUCLEOTIDE SEQUENCE [LARGE SCALE GENOMIC DNA]</scope>
    <source>
        <strain evidence="4 5">OC33-EN08</strain>
    </source>
</reference>
<comment type="caution">
    <text evidence="4">The sequence shown here is derived from an EMBL/GenBank/DDBJ whole genome shotgun (WGS) entry which is preliminary data.</text>
</comment>
<dbReference type="SUPFAM" id="SSF48179">
    <property type="entry name" value="6-phosphogluconate dehydrogenase C-terminal domain-like"/>
    <property type="match status" value="1"/>
</dbReference>
<feature type="domain" description="Phosphogluconate dehydrogenase NAD-binding putative C-terminal" evidence="3">
    <location>
        <begin position="189"/>
        <end position="254"/>
    </location>
</feature>
<dbReference type="EMBL" id="JBBEGN010000007">
    <property type="protein sequence ID" value="MEJ2869402.1"/>
    <property type="molecule type" value="Genomic_DNA"/>
</dbReference>
<protein>
    <submittedName>
        <fullName evidence="4">DUF1932 domain-containing protein</fullName>
    </submittedName>
</protein>
<dbReference type="InterPro" id="IPR013328">
    <property type="entry name" value="6PGD_dom2"/>
</dbReference>
<keyword evidence="5" id="KW-1185">Reference proteome</keyword>
<dbReference type="InterPro" id="IPR006115">
    <property type="entry name" value="6PGDH_NADP-bd"/>
</dbReference>
<evidence type="ECO:0000313" key="4">
    <source>
        <dbReference type="EMBL" id="MEJ2869402.1"/>
    </source>
</evidence>
<dbReference type="InterPro" id="IPR036291">
    <property type="entry name" value="NAD(P)-bd_dom_sf"/>
</dbReference>
<dbReference type="InterPro" id="IPR015814">
    <property type="entry name" value="Pgluconate_DH_NAD-bd_C"/>
</dbReference>
<evidence type="ECO:0000256" key="1">
    <source>
        <dbReference type="SAM" id="MobiDB-lite"/>
    </source>
</evidence>
<gene>
    <name evidence="4" type="ORF">WCD74_16620</name>
</gene>
<organism evidence="4 5">
    <name type="scientific">Actinomycetospora aurantiaca</name>
    <dbReference type="NCBI Taxonomy" id="3129233"/>
    <lineage>
        <taxon>Bacteria</taxon>
        <taxon>Bacillati</taxon>
        <taxon>Actinomycetota</taxon>
        <taxon>Actinomycetes</taxon>
        <taxon>Pseudonocardiales</taxon>
        <taxon>Pseudonocardiaceae</taxon>
        <taxon>Actinomycetospora</taxon>
    </lineage>
</organism>
<dbReference type="Gene3D" id="3.40.50.720">
    <property type="entry name" value="NAD(P)-binding Rossmann-like Domain"/>
    <property type="match status" value="1"/>
</dbReference>
<evidence type="ECO:0000313" key="5">
    <source>
        <dbReference type="Proteomes" id="UP001385809"/>
    </source>
</evidence>
<feature type="domain" description="6-phosphogluconate dehydrogenase NADP-binding" evidence="2">
    <location>
        <begin position="10"/>
        <end position="143"/>
    </location>
</feature>
<proteinExistence type="predicted"/>
<dbReference type="SUPFAM" id="SSF51735">
    <property type="entry name" value="NAD(P)-binding Rossmann-fold domains"/>
    <property type="match status" value="1"/>
</dbReference>
<dbReference type="RefSeq" id="WP_337695969.1">
    <property type="nucleotide sequence ID" value="NZ_JBBEGN010000007.1"/>
</dbReference>
<accession>A0ABU8MQ09</accession>
<dbReference type="Proteomes" id="UP001385809">
    <property type="component" value="Unassembled WGS sequence"/>
</dbReference>
<evidence type="ECO:0000259" key="3">
    <source>
        <dbReference type="Pfam" id="PF09130"/>
    </source>
</evidence>
<dbReference type="Pfam" id="PF03446">
    <property type="entry name" value="NAD_binding_2"/>
    <property type="match status" value="1"/>
</dbReference>
<name>A0ABU8MQ09_9PSEU</name>
<evidence type="ECO:0000259" key="2">
    <source>
        <dbReference type="Pfam" id="PF03446"/>
    </source>
</evidence>
<dbReference type="Pfam" id="PF09130">
    <property type="entry name" value="DUF1932"/>
    <property type="match status" value="1"/>
</dbReference>
<feature type="region of interest" description="Disordered" evidence="1">
    <location>
        <begin position="261"/>
        <end position="281"/>
    </location>
</feature>